<organism evidence="1">
    <name type="scientific">marine sediment metagenome</name>
    <dbReference type="NCBI Taxonomy" id="412755"/>
    <lineage>
        <taxon>unclassified sequences</taxon>
        <taxon>metagenomes</taxon>
        <taxon>ecological metagenomes</taxon>
    </lineage>
</organism>
<accession>X1B7R6</accession>
<gene>
    <name evidence="1" type="ORF">S01H4_35629</name>
</gene>
<proteinExistence type="predicted"/>
<reference evidence="1" key="1">
    <citation type="journal article" date="2014" name="Front. Microbiol.">
        <title>High frequency of phylogenetically diverse reductive dehalogenase-homologous genes in deep subseafloor sedimentary metagenomes.</title>
        <authorList>
            <person name="Kawai M."/>
            <person name="Futagami T."/>
            <person name="Toyoda A."/>
            <person name="Takaki Y."/>
            <person name="Nishi S."/>
            <person name="Hori S."/>
            <person name="Arai W."/>
            <person name="Tsubouchi T."/>
            <person name="Morono Y."/>
            <person name="Uchiyama I."/>
            <person name="Ito T."/>
            <person name="Fujiyama A."/>
            <person name="Inagaki F."/>
            <person name="Takami H."/>
        </authorList>
    </citation>
    <scope>NUCLEOTIDE SEQUENCE</scope>
    <source>
        <strain evidence="1">Expedition CK06-06</strain>
    </source>
</reference>
<dbReference type="AlphaFoldDB" id="X1B7R6"/>
<sequence>DDTPAANTTSGSGNIVNWSVSETVTAGTLYAVKTNGGWTTADADSEAKSTYMLAIALGSNATAGMLLQGFFYKSSHGFTIGAPLYVSNTAGAFSNSRPTGTGDYVRIIGYATSTNYIYFDPDKTWVKIA</sequence>
<comment type="caution">
    <text evidence="1">The sequence shown here is derived from an EMBL/GenBank/DDBJ whole genome shotgun (WGS) entry which is preliminary data.</text>
</comment>
<evidence type="ECO:0000313" key="1">
    <source>
        <dbReference type="EMBL" id="GAG80183.1"/>
    </source>
</evidence>
<dbReference type="EMBL" id="BART01018964">
    <property type="protein sequence ID" value="GAG80183.1"/>
    <property type="molecule type" value="Genomic_DNA"/>
</dbReference>
<protein>
    <submittedName>
        <fullName evidence="1">Uncharacterized protein</fullName>
    </submittedName>
</protein>
<feature type="non-terminal residue" evidence="1">
    <location>
        <position position="1"/>
    </location>
</feature>
<name>X1B7R6_9ZZZZ</name>